<accession>A0A9Q3GXS0</accession>
<evidence type="ECO:0000313" key="2">
    <source>
        <dbReference type="Proteomes" id="UP000765509"/>
    </source>
</evidence>
<dbReference type="Proteomes" id="UP000765509">
    <property type="component" value="Unassembled WGS sequence"/>
</dbReference>
<evidence type="ECO:0000313" key="1">
    <source>
        <dbReference type="EMBL" id="MBW0484238.1"/>
    </source>
</evidence>
<reference evidence="1" key="1">
    <citation type="submission" date="2021-03" db="EMBL/GenBank/DDBJ databases">
        <title>Draft genome sequence of rust myrtle Austropuccinia psidii MF-1, a brazilian biotype.</title>
        <authorList>
            <person name="Quecine M.C."/>
            <person name="Pachon D.M.R."/>
            <person name="Bonatelli M.L."/>
            <person name="Correr F.H."/>
            <person name="Franceschini L.M."/>
            <person name="Leite T.F."/>
            <person name="Margarido G.R.A."/>
            <person name="Almeida C.A."/>
            <person name="Ferrarezi J.A."/>
            <person name="Labate C.A."/>
        </authorList>
    </citation>
    <scope>NUCLEOTIDE SEQUENCE</scope>
    <source>
        <strain evidence="1">MF-1</strain>
    </source>
</reference>
<comment type="caution">
    <text evidence="1">The sequence shown here is derived from an EMBL/GenBank/DDBJ whole genome shotgun (WGS) entry which is preliminary data.</text>
</comment>
<dbReference type="AlphaFoldDB" id="A0A9Q3GXS0"/>
<sequence length="175" mass="20231">MIFNQFKNCKTKRQALKMNNIDQNNNICKIIPILTDDNYSERKLRMIICLKQRRLYQSCIKKCIPGDGEMRTPPVEAKVVDANVEACGIITNFMDSRTFSALVTSEEITQNSFQLWKKVNERFASSSFNIKARIWCRFQKLTYEDNPKEFIANTRKCLGNIASVGISIEDEILAF</sequence>
<keyword evidence="2" id="KW-1185">Reference proteome</keyword>
<dbReference type="OrthoDB" id="418757at2759"/>
<dbReference type="EMBL" id="AVOT02007592">
    <property type="protein sequence ID" value="MBW0484238.1"/>
    <property type="molecule type" value="Genomic_DNA"/>
</dbReference>
<name>A0A9Q3GXS0_9BASI</name>
<organism evidence="1 2">
    <name type="scientific">Austropuccinia psidii MF-1</name>
    <dbReference type="NCBI Taxonomy" id="1389203"/>
    <lineage>
        <taxon>Eukaryota</taxon>
        <taxon>Fungi</taxon>
        <taxon>Dikarya</taxon>
        <taxon>Basidiomycota</taxon>
        <taxon>Pucciniomycotina</taxon>
        <taxon>Pucciniomycetes</taxon>
        <taxon>Pucciniales</taxon>
        <taxon>Sphaerophragmiaceae</taxon>
        <taxon>Austropuccinia</taxon>
    </lineage>
</organism>
<proteinExistence type="predicted"/>
<gene>
    <name evidence="1" type="ORF">O181_023953</name>
</gene>
<protein>
    <submittedName>
        <fullName evidence="1">Uncharacterized protein</fullName>
    </submittedName>
</protein>